<evidence type="ECO:0000313" key="2">
    <source>
        <dbReference type="EMBL" id="SEN71851.1"/>
    </source>
</evidence>
<gene>
    <name evidence="2" type="ORF">SAMN05216325_14016</name>
</gene>
<protein>
    <recommendedName>
        <fullName evidence="4">Recombination protein RecT</fullName>
    </recommendedName>
</protein>
<name>A0A1H8ITU1_9PROT</name>
<dbReference type="OrthoDB" id="1091556at2"/>
<accession>A0A1H8ITU1</accession>
<evidence type="ECO:0000256" key="1">
    <source>
        <dbReference type="SAM" id="MobiDB-lite"/>
    </source>
</evidence>
<dbReference type="Proteomes" id="UP000199459">
    <property type="component" value="Unassembled WGS sequence"/>
</dbReference>
<feature type="region of interest" description="Disordered" evidence="1">
    <location>
        <begin position="247"/>
        <end position="322"/>
    </location>
</feature>
<reference evidence="2 3" key="1">
    <citation type="submission" date="2016-10" db="EMBL/GenBank/DDBJ databases">
        <authorList>
            <person name="de Groot N.N."/>
        </authorList>
    </citation>
    <scope>NUCLEOTIDE SEQUENCE [LARGE SCALE GENOMIC DNA]</scope>
    <source>
        <strain evidence="2 3">Nm22</strain>
    </source>
</reference>
<dbReference type="RefSeq" id="WP_090634794.1">
    <property type="nucleotide sequence ID" value="NZ_FOCP01000040.1"/>
</dbReference>
<organism evidence="2 3">
    <name type="scientific">Nitrosomonas marina</name>
    <dbReference type="NCBI Taxonomy" id="917"/>
    <lineage>
        <taxon>Bacteria</taxon>
        <taxon>Pseudomonadati</taxon>
        <taxon>Pseudomonadota</taxon>
        <taxon>Betaproteobacteria</taxon>
        <taxon>Nitrosomonadales</taxon>
        <taxon>Nitrosomonadaceae</taxon>
        <taxon>Nitrosomonas</taxon>
    </lineage>
</organism>
<dbReference type="AlphaFoldDB" id="A0A1H8ITU1"/>
<proteinExistence type="predicted"/>
<dbReference type="EMBL" id="FOCP01000040">
    <property type="protein sequence ID" value="SEN71851.1"/>
    <property type="molecule type" value="Genomic_DNA"/>
</dbReference>
<evidence type="ECO:0000313" key="3">
    <source>
        <dbReference type="Proteomes" id="UP000199459"/>
    </source>
</evidence>
<sequence length="322" mass="36502">MSTTTQLSELKNNDVMPHDIKIDFFSKQGFDLAIRIAKAMSTSDAVPESFRQFVEKREQGGVKVVENNSAIGNCLVAIEVAKTVGMSMVSVMQNADVIQGKLRWSSKFQIAAINASGRFSPLKFKLNNLGKVKAKYREKTTWNKESKRFNFEEREVEIDNWECIAWAQELDQRKNPTGEIVQSIPVTMQMAVEEGWYSKDGSKWQGSMRFQMLQYRAASFFASIYAPDVIMGMGRSSEEESDIVDLVPQPDGTYQADSRTIDELRSGRDQGKPTSESRKQETDKKPTPEPEQKPKAEPKPEQKAAPSETQRKPREQKPLDME</sequence>
<feature type="compositionally biased region" description="Basic and acidic residues" evidence="1">
    <location>
        <begin position="309"/>
        <end position="322"/>
    </location>
</feature>
<evidence type="ECO:0008006" key="4">
    <source>
        <dbReference type="Google" id="ProtNLM"/>
    </source>
</evidence>
<feature type="compositionally biased region" description="Basic and acidic residues" evidence="1">
    <location>
        <begin position="259"/>
        <end position="302"/>
    </location>
</feature>